<keyword evidence="3" id="KW-1185">Reference proteome</keyword>
<dbReference type="OrthoDB" id="6572380at2759"/>
<gene>
    <name evidence="2" type="ORF">CALMAC_LOCUS20041</name>
</gene>
<feature type="domain" description="DUF4485" evidence="1">
    <location>
        <begin position="8"/>
        <end position="88"/>
    </location>
</feature>
<proteinExistence type="predicted"/>
<accession>A0A653DSD3</accession>
<dbReference type="AlphaFoldDB" id="A0A653DSD3"/>
<evidence type="ECO:0000313" key="3">
    <source>
        <dbReference type="Proteomes" id="UP000410492"/>
    </source>
</evidence>
<dbReference type="InterPro" id="IPR027831">
    <property type="entry name" value="DUF4485"/>
</dbReference>
<organism evidence="2 3">
    <name type="scientific">Callosobruchus maculatus</name>
    <name type="common">Southern cowpea weevil</name>
    <name type="synonym">Pulse bruchid</name>
    <dbReference type="NCBI Taxonomy" id="64391"/>
    <lineage>
        <taxon>Eukaryota</taxon>
        <taxon>Metazoa</taxon>
        <taxon>Ecdysozoa</taxon>
        <taxon>Arthropoda</taxon>
        <taxon>Hexapoda</taxon>
        <taxon>Insecta</taxon>
        <taxon>Pterygota</taxon>
        <taxon>Neoptera</taxon>
        <taxon>Endopterygota</taxon>
        <taxon>Coleoptera</taxon>
        <taxon>Polyphaga</taxon>
        <taxon>Cucujiformia</taxon>
        <taxon>Chrysomeloidea</taxon>
        <taxon>Chrysomelidae</taxon>
        <taxon>Bruchinae</taxon>
        <taxon>Bruchini</taxon>
        <taxon>Callosobruchus</taxon>
    </lineage>
</organism>
<protein>
    <recommendedName>
        <fullName evidence="1">DUF4485 domain-containing protein</fullName>
    </recommendedName>
</protein>
<evidence type="ECO:0000313" key="2">
    <source>
        <dbReference type="EMBL" id="VEN63119.1"/>
    </source>
</evidence>
<dbReference type="EMBL" id="CAACVG010014412">
    <property type="protein sequence ID" value="VEN63119.1"/>
    <property type="molecule type" value="Genomic_DNA"/>
</dbReference>
<evidence type="ECO:0000259" key="1">
    <source>
        <dbReference type="Pfam" id="PF14846"/>
    </source>
</evidence>
<name>A0A653DSD3_CALMS</name>
<reference evidence="2 3" key="1">
    <citation type="submission" date="2019-01" db="EMBL/GenBank/DDBJ databases">
        <authorList>
            <person name="Sayadi A."/>
        </authorList>
    </citation>
    <scope>NUCLEOTIDE SEQUENCE [LARGE SCALE GENOMIC DNA]</scope>
</reference>
<sequence length="152" mass="16956">MGTKDTIEFRNALKDIANHSHSLESPFDRVRCVEWCRMLSGLPDDDLESCKRKNEYIQLMRIQVRNQFLHGPFVNPPPENGKLVNLAECLGNLMANQIPYLPRMGPISPILQHKSPDGRAYISAKQIPGGGVFCYMAVSPDGLKCQGMKKGG</sequence>
<dbReference type="Proteomes" id="UP000410492">
    <property type="component" value="Unassembled WGS sequence"/>
</dbReference>
<dbReference type="Pfam" id="PF14846">
    <property type="entry name" value="DUF4485"/>
    <property type="match status" value="1"/>
</dbReference>